<evidence type="ECO:0000313" key="2">
    <source>
        <dbReference type="Proteomes" id="UP000215563"/>
    </source>
</evidence>
<name>A0A229RFZ8_AMYAL</name>
<organism evidence="1 2">
    <name type="scientific">Amycolatopsis alba DSM 44262</name>
    <dbReference type="NCBI Taxonomy" id="1125972"/>
    <lineage>
        <taxon>Bacteria</taxon>
        <taxon>Bacillati</taxon>
        <taxon>Actinomycetota</taxon>
        <taxon>Actinomycetes</taxon>
        <taxon>Pseudonocardiales</taxon>
        <taxon>Pseudonocardiaceae</taxon>
        <taxon>Amycolatopsis</taxon>
    </lineage>
</organism>
<accession>A0A229RFZ8</accession>
<dbReference type="RefSeq" id="WP_020635419.1">
    <property type="nucleotide sequence ID" value="NZ_KB913032.1"/>
</dbReference>
<evidence type="ECO:0000313" key="1">
    <source>
        <dbReference type="EMBL" id="OXM45409.1"/>
    </source>
</evidence>
<dbReference type="AlphaFoldDB" id="A0A229RFZ8"/>
<keyword evidence="2" id="KW-1185">Reference proteome</keyword>
<reference evidence="1 2" key="1">
    <citation type="submission" date="2017-07" db="EMBL/GenBank/DDBJ databases">
        <title>Amycolatopsis alba DSM 44262 Genome sequencing and assembly.</title>
        <authorList>
            <person name="Kaur N."/>
            <person name="Mayilraj S."/>
        </authorList>
    </citation>
    <scope>NUCLEOTIDE SEQUENCE [LARGE SCALE GENOMIC DNA]</scope>
    <source>
        <strain evidence="1 2">DSM 44262</strain>
    </source>
</reference>
<proteinExistence type="predicted"/>
<comment type="caution">
    <text evidence="1">The sequence shown here is derived from an EMBL/GenBank/DDBJ whole genome shotgun (WGS) entry which is preliminary data.</text>
</comment>
<dbReference type="EMBL" id="NMQU01000104">
    <property type="protein sequence ID" value="OXM45409.1"/>
    <property type="molecule type" value="Genomic_DNA"/>
</dbReference>
<dbReference type="OrthoDB" id="3369278at2"/>
<sequence length="128" mass="13531">MRVLLTEAVFGDADDVGKALRELGCRVSTCHSRAGLCRALAPGGRCPFDEADAPDLAVDVRSVEPELTTREFGVICALRARVPVILTPAPGTCGPMIPPGLESRVVTADGEELIEACRGFLRSRTPAV</sequence>
<gene>
    <name evidence="1" type="ORF">CFP75_31165</name>
</gene>
<protein>
    <submittedName>
        <fullName evidence="1">Uncharacterized protein</fullName>
    </submittedName>
</protein>
<dbReference type="Proteomes" id="UP000215563">
    <property type="component" value="Unassembled WGS sequence"/>
</dbReference>